<dbReference type="Proteomes" id="UP000006600">
    <property type="component" value="Unassembled WGS sequence"/>
</dbReference>
<keyword evidence="5 8" id="KW-0812">Transmembrane</keyword>
<keyword evidence="4" id="KW-1003">Cell membrane</keyword>
<feature type="transmembrane region" description="Helical" evidence="8">
    <location>
        <begin position="170"/>
        <end position="187"/>
    </location>
</feature>
<keyword evidence="7 8" id="KW-0472">Membrane</keyword>
<feature type="transmembrane region" description="Helical" evidence="8">
    <location>
        <begin position="7"/>
        <end position="30"/>
    </location>
</feature>
<evidence type="ECO:0000256" key="5">
    <source>
        <dbReference type="ARBA" id="ARBA00022692"/>
    </source>
</evidence>
<organism evidence="10 11">
    <name type="scientific">Bacillus cereus BAG5X1-1</name>
    <dbReference type="NCBI Taxonomy" id="1053189"/>
    <lineage>
        <taxon>Bacteria</taxon>
        <taxon>Bacillati</taxon>
        <taxon>Bacillota</taxon>
        <taxon>Bacilli</taxon>
        <taxon>Bacillales</taxon>
        <taxon>Bacillaceae</taxon>
        <taxon>Bacillus</taxon>
        <taxon>Bacillus cereus group</taxon>
    </lineage>
</organism>
<comment type="similarity">
    <text evidence="2">Belongs to the major facilitator superfamily. TCR/Tet family.</text>
</comment>
<feature type="transmembrane region" description="Helical" evidence="8">
    <location>
        <begin position="375"/>
        <end position="393"/>
    </location>
</feature>
<feature type="domain" description="Major facilitator superfamily (MFS) profile" evidence="9">
    <location>
        <begin position="8"/>
        <end position="397"/>
    </location>
</feature>
<comment type="caution">
    <text evidence="10">The sequence shown here is derived from an EMBL/GenBank/DDBJ whole genome shotgun (WGS) entry which is preliminary data.</text>
</comment>
<keyword evidence="6 8" id="KW-1133">Transmembrane helix</keyword>
<dbReference type="PANTHER" id="PTHR43124:SF3">
    <property type="entry name" value="CHLORAMPHENICOL EFFLUX PUMP RV0191"/>
    <property type="match status" value="1"/>
</dbReference>
<dbReference type="InterPro" id="IPR020846">
    <property type="entry name" value="MFS_dom"/>
</dbReference>
<feature type="transmembrane region" description="Helical" evidence="8">
    <location>
        <begin position="42"/>
        <end position="62"/>
    </location>
</feature>
<keyword evidence="3" id="KW-0813">Transport</keyword>
<dbReference type="InterPro" id="IPR036259">
    <property type="entry name" value="MFS_trans_sf"/>
</dbReference>
<evidence type="ECO:0000256" key="6">
    <source>
        <dbReference type="ARBA" id="ARBA00022989"/>
    </source>
</evidence>
<gene>
    <name evidence="10" type="ORF">IEE_03259</name>
</gene>
<feature type="transmembrane region" description="Helical" evidence="8">
    <location>
        <begin position="74"/>
        <end position="94"/>
    </location>
</feature>
<evidence type="ECO:0000313" key="10">
    <source>
        <dbReference type="EMBL" id="EJQ43081.1"/>
    </source>
</evidence>
<comment type="subcellular location">
    <subcellularLocation>
        <location evidence="1">Cell membrane</location>
        <topology evidence="1">Multi-pass membrane protein</topology>
    </subcellularLocation>
</comment>
<reference evidence="10 11" key="1">
    <citation type="submission" date="2012-04" db="EMBL/GenBank/DDBJ databases">
        <title>The Genome Sequence of Bacillus cereus BAG5X1-1.</title>
        <authorList>
            <consortium name="The Broad Institute Genome Sequencing Platform"/>
            <consortium name="The Broad Institute Genome Sequencing Center for Infectious Disease"/>
            <person name="Feldgarden M."/>
            <person name="Van der Auwera G.A."/>
            <person name="Mahillon J."/>
            <person name="Duprez V."/>
            <person name="Timmery S."/>
            <person name="Mattelet C."/>
            <person name="Dierick K."/>
            <person name="Sun M."/>
            <person name="Yu Z."/>
            <person name="Zhu L."/>
            <person name="Hu X."/>
            <person name="Shank E.B."/>
            <person name="Swiecicka I."/>
            <person name="Hansen B.M."/>
            <person name="Andrup L."/>
            <person name="Young S.K."/>
            <person name="Zeng Q."/>
            <person name="Gargeya S."/>
            <person name="Fitzgerald M."/>
            <person name="Haas B."/>
            <person name="Abouelleil A."/>
            <person name="Alvarado L."/>
            <person name="Arachchi H.M."/>
            <person name="Berlin A."/>
            <person name="Chapman S.B."/>
            <person name="Goldberg J."/>
            <person name="Griggs A."/>
            <person name="Gujja S."/>
            <person name="Hansen M."/>
            <person name="Howarth C."/>
            <person name="Imamovic A."/>
            <person name="Larimer J."/>
            <person name="McCowen C."/>
            <person name="Montmayeur A."/>
            <person name="Murphy C."/>
            <person name="Neiman D."/>
            <person name="Pearson M."/>
            <person name="Priest M."/>
            <person name="Roberts A."/>
            <person name="Saif S."/>
            <person name="Shea T."/>
            <person name="Sisk P."/>
            <person name="Sykes S."/>
            <person name="Wortman J."/>
            <person name="Nusbaum C."/>
            <person name="Birren B."/>
        </authorList>
    </citation>
    <scope>NUCLEOTIDE SEQUENCE [LARGE SCALE GENOMIC DNA]</scope>
    <source>
        <strain evidence="10 11">BAG5X1-1</strain>
    </source>
</reference>
<feature type="transmembrane region" description="Helical" evidence="8">
    <location>
        <begin position="217"/>
        <end position="239"/>
    </location>
</feature>
<dbReference type="PRINTS" id="PR01035">
    <property type="entry name" value="TCRTETA"/>
</dbReference>
<dbReference type="PROSITE" id="PS50850">
    <property type="entry name" value="MFS"/>
    <property type="match status" value="1"/>
</dbReference>
<dbReference type="PROSITE" id="PS00216">
    <property type="entry name" value="SUGAR_TRANSPORT_1"/>
    <property type="match status" value="1"/>
</dbReference>
<dbReference type="InterPro" id="IPR005829">
    <property type="entry name" value="Sugar_transporter_CS"/>
</dbReference>
<dbReference type="Pfam" id="PF07690">
    <property type="entry name" value="MFS_1"/>
    <property type="match status" value="1"/>
</dbReference>
<evidence type="ECO:0000256" key="2">
    <source>
        <dbReference type="ARBA" id="ARBA00007520"/>
    </source>
</evidence>
<accession>J8A3D0</accession>
<evidence type="ECO:0000256" key="8">
    <source>
        <dbReference type="SAM" id="Phobius"/>
    </source>
</evidence>
<proteinExistence type="inferred from homology"/>
<evidence type="ECO:0000256" key="1">
    <source>
        <dbReference type="ARBA" id="ARBA00004651"/>
    </source>
</evidence>
<dbReference type="PATRIC" id="fig|1053189.3.peg.3314"/>
<dbReference type="SUPFAM" id="SSF103473">
    <property type="entry name" value="MFS general substrate transporter"/>
    <property type="match status" value="1"/>
</dbReference>
<dbReference type="PANTHER" id="PTHR43124">
    <property type="entry name" value="PURINE EFFLUX PUMP PBUE"/>
    <property type="match status" value="1"/>
</dbReference>
<dbReference type="InterPro" id="IPR050189">
    <property type="entry name" value="MFS_Efflux_Transporters"/>
</dbReference>
<protein>
    <recommendedName>
        <fullName evidence="9">Major facilitator superfamily (MFS) profile domain-containing protein</fullName>
    </recommendedName>
</protein>
<dbReference type="HOGENOM" id="CLU_001265_10_6_9"/>
<evidence type="ECO:0000313" key="11">
    <source>
        <dbReference type="Proteomes" id="UP000006600"/>
    </source>
</evidence>
<dbReference type="InterPro" id="IPR011701">
    <property type="entry name" value="MFS"/>
</dbReference>
<feature type="transmembrane region" description="Helical" evidence="8">
    <location>
        <begin position="251"/>
        <end position="273"/>
    </location>
</feature>
<evidence type="ECO:0000259" key="9">
    <source>
        <dbReference type="PROSITE" id="PS50850"/>
    </source>
</evidence>
<feature type="transmembrane region" description="Helical" evidence="8">
    <location>
        <begin position="309"/>
        <end position="332"/>
    </location>
</feature>
<dbReference type="EMBL" id="AHDJ01000030">
    <property type="protein sequence ID" value="EJQ43081.1"/>
    <property type="molecule type" value="Genomic_DNA"/>
</dbReference>
<evidence type="ECO:0000256" key="4">
    <source>
        <dbReference type="ARBA" id="ARBA00022475"/>
    </source>
</evidence>
<dbReference type="InterPro" id="IPR001958">
    <property type="entry name" value="Tet-R_TetA/multi-R_MdtG-like"/>
</dbReference>
<evidence type="ECO:0000256" key="3">
    <source>
        <dbReference type="ARBA" id="ARBA00022448"/>
    </source>
</evidence>
<dbReference type="GO" id="GO:0022857">
    <property type="term" value="F:transmembrane transporter activity"/>
    <property type="evidence" value="ECO:0007669"/>
    <property type="project" value="InterPro"/>
</dbReference>
<sequence length="410" mass="44657">MLKKENCCLIALASVPLVMTLGNSMLIPILPTIEKKLHISSFQVSMIITIYSIIAIILIPIAGYLSDRWGRKMVMVPSLLIAAIGGAITGWVSWKVDNPYVWILIGRAIQGIGAAGAMPVVIPCVGDLYKDEKQVSAGLGIIETSNTFGKVLSPILGSALAAIVWFLPFWAIPVLCVISIVLLLVLVKAKKQEEEEVPPLKEFIQSIISTFREKGRWLIAIFILGAIIMLILFGILFYLSTILESKYDIHGIWKGCVLAIPLLVLSLSSYMAGKKIGDKQDIMKKCIYIGFLLAAASVCLPLFLKGIYLLLLCLVIMGGGIGMALPCLDALITQGIEKEQRGTVTSFYSSMRFIGVAAGPPLYSFFMKGADHEVFYLTSIFAAIGAVIAIIWIKPAKDTMMVKQKPEPTS</sequence>
<dbReference type="CDD" id="cd17474">
    <property type="entry name" value="MFS_YfmO_like"/>
    <property type="match status" value="1"/>
</dbReference>
<name>J8A3D0_BACCE</name>
<dbReference type="AlphaFoldDB" id="J8A3D0"/>
<dbReference type="Gene3D" id="1.20.1250.20">
    <property type="entry name" value="MFS general substrate transporter like domains"/>
    <property type="match status" value="1"/>
</dbReference>
<evidence type="ECO:0000256" key="7">
    <source>
        <dbReference type="ARBA" id="ARBA00023136"/>
    </source>
</evidence>
<dbReference type="GO" id="GO:0005886">
    <property type="term" value="C:plasma membrane"/>
    <property type="evidence" value="ECO:0007669"/>
    <property type="project" value="UniProtKB-SubCell"/>
</dbReference>